<evidence type="ECO:0000256" key="2">
    <source>
        <dbReference type="ARBA" id="ARBA00008954"/>
    </source>
</evidence>
<evidence type="ECO:0000256" key="1">
    <source>
        <dbReference type="ARBA" id="ARBA00001933"/>
    </source>
</evidence>
<name>A0ABX8AZG6_9BACT</name>
<comment type="similarity">
    <text evidence="2 5">Belongs to the class-III pyridoxal-phosphate-dependent aminotransferase family.</text>
</comment>
<accession>A0ABX8AZG6</accession>
<evidence type="ECO:0000313" key="7">
    <source>
        <dbReference type="Proteomes" id="UP000677668"/>
    </source>
</evidence>
<dbReference type="CDD" id="cd00610">
    <property type="entry name" value="OAT_like"/>
    <property type="match status" value="1"/>
</dbReference>
<sequence>MPFSKEVIMSAAIPTLTKFPQLITELPGPKARAIVEQDHRYVSPSYTRPYPLVIERGWGAMIQDVDGNVFLDFNAGVAVLATGHAHPEIVAAIAKQAAEFVHIAGADYYYPQLAALAERLQTETPGDFPKRVHFGNSGAEAVECALKVAMYATRRTKFIAFFNSFHGRTMGALSLTSSRAAQRLGFGRAALDVTHIPYANCLRCAYGKTPDTCQVECVKVIEERLFKTTCPKEEVAAVVVEAVQGEGGYVVPPAKFHHELRRLCDEHNIVLIVDEVQSGMGRTGKMFAIEHFGVVPDVLCAAKGIASGLPLSATVARADLMNWHVGAHASTFGGNPVAIAASLKTFELLHNGLLRNAAEMGERMLGGLRLVQAKYADRIADVRGLGLMIGVEFVTDRRSLTPDPELRNRIEQECFRRGLIVLGAGESTIRFSPPLVIDAEQVDCAVEIFSEAIGAALNA</sequence>
<organism evidence="6 7">
    <name type="scientific">Chloracidobacterium sp. N</name>
    <dbReference type="NCBI Taxonomy" id="2821540"/>
    <lineage>
        <taxon>Bacteria</taxon>
        <taxon>Pseudomonadati</taxon>
        <taxon>Acidobacteriota</taxon>
        <taxon>Terriglobia</taxon>
        <taxon>Terriglobales</taxon>
        <taxon>Acidobacteriaceae</taxon>
        <taxon>Chloracidobacterium</taxon>
        <taxon>Chloracidobacterium aggregatum</taxon>
    </lineage>
</organism>
<dbReference type="InterPro" id="IPR015422">
    <property type="entry name" value="PyrdxlP-dep_Trfase_small"/>
</dbReference>
<dbReference type="GO" id="GO:0008483">
    <property type="term" value="F:transaminase activity"/>
    <property type="evidence" value="ECO:0007669"/>
    <property type="project" value="UniProtKB-KW"/>
</dbReference>
<keyword evidence="3 6" id="KW-0808">Transferase</keyword>
<dbReference type="Proteomes" id="UP000677668">
    <property type="component" value="Chromosome 1"/>
</dbReference>
<evidence type="ECO:0000256" key="5">
    <source>
        <dbReference type="RuleBase" id="RU003560"/>
    </source>
</evidence>
<dbReference type="Gene3D" id="3.90.1150.10">
    <property type="entry name" value="Aspartate Aminotransferase, domain 1"/>
    <property type="match status" value="1"/>
</dbReference>
<dbReference type="EMBL" id="CP072642">
    <property type="protein sequence ID" value="QUV94105.1"/>
    <property type="molecule type" value="Genomic_DNA"/>
</dbReference>
<dbReference type="InterPro" id="IPR005814">
    <property type="entry name" value="Aminotrans_3"/>
</dbReference>
<dbReference type="Pfam" id="PF00202">
    <property type="entry name" value="Aminotran_3"/>
    <property type="match status" value="1"/>
</dbReference>
<dbReference type="Gene3D" id="3.40.640.10">
    <property type="entry name" value="Type I PLP-dependent aspartate aminotransferase-like (Major domain)"/>
    <property type="match status" value="1"/>
</dbReference>
<dbReference type="PIRSF" id="PIRSF000521">
    <property type="entry name" value="Transaminase_4ab_Lys_Orn"/>
    <property type="match status" value="1"/>
</dbReference>
<keyword evidence="7" id="KW-1185">Reference proteome</keyword>
<keyword evidence="4 5" id="KW-0663">Pyridoxal phosphate</keyword>
<gene>
    <name evidence="6" type="ORF">J8C05_01205</name>
</gene>
<dbReference type="InterPro" id="IPR050103">
    <property type="entry name" value="Class-III_PLP-dep_AT"/>
</dbReference>
<evidence type="ECO:0000256" key="4">
    <source>
        <dbReference type="ARBA" id="ARBA00022898"/>
    </source>
</evidence>
<evidence type="ECO:0000256" key="3">
    <source>
        <dbReference type="ARBA" id="ARBA00022576"/>
    </source>
</evidence>
<evidence type="ECO:0000313" key="6">
    <source>
        <dbReference type="EMBL" id="QUV94105.1"/>
    </source>
</evidence>
<reference evidence="6 7" key="1">
    <citation type="submission" date="2021-03" db="EMBL/GenBank/DDBJ databases">
        <title>Genomic and phenotypic characterization of Chloracidobacterium isolates provides evidence for multiple species.</title>
        <authorList>
            <person name="Saini M.K."/>
            <person name="Costas A.M.G."/>
            <person name="Tank M."/>
            <person name="Bryant D.A."/>
        </authorList>
    </citation>
    <scope>NUCLEOTIDE SEQUENCE [LARGE SCALE GENOMIC DNA]</scope>
    <source>
        <strain evidence="6 7">N</strain>
    </source>
</reference>
<dbReference type="SUPFAM" id="SSF53383">
    <property type="entry name" value="PLP-dependent transferases"/>
    <property type="match status" value="1"/>
</dbReference>
<dbReference type="InterPro" id="IPR015421">
    <property type="entry name" value="PyrdxlP-dep_Trfase_major"/>
</dbReference>
<protein>
    <submittedName>
        <fullName evidence="6">Acetyl ornithine aminotransferase family protein</fullName>
    </submittedName>
</protein>
<keyword evidence="3 6" id="KW-0032">Aminotransferase</keyword>
<comment type="cofactor">
    <cofactor evidence="1">
        <name>pyridoxal 5'-phosphate</name>
        <dbReference type="ChEBI" id="CHEBI:597326"/>
    </cofactor>
</comment>
<dbReference type="PROSITE" id="PS00600">
    <property type="entry name" value="AA_TRANSFER_CLASS_3"/>
    <property type="match status" value="1"/>
</dbReference>
<proteinExistence type="inferred from homology"/>
<dbReference type="PANTHER" id="PTHR11986:SF58">
    <property type="entry name" value="LEUCINE_METHIONINE RACEMASE"/>
    <property type="match status" value="1"/>
</dbReference>
<dbReference type="NCBIfam" id="NF004426">
    <property type="entry name" value="PRK05769.1"/>
    <property type="match status" value="1"/>
</dbReference>
<dbReference type="InterPro" id="IPR015424">
    <property type="entry name" value="PyrdxlP-dep_Trfase"/>
</dbReference>
<dbReference type="InterPro" id="IPR049704">
    <property type="entry name" value="Aminotrans_3_PPA_site"/>
</dbReference>
<dbReference type="PANTHER" id="PTHR11986">
    <property type="entry name" value="AMINOTRANSFERASE CLASS III"/>
    <property type="match status" value="1"/>
</dbReference>